<accession>A0ABW7Z6D6</accession>
<keyword evidence="7" id="KW-1185">Reference proteome</keyword>
<dbReference type="InterPro" id="IPR000914">
    <property type="entry name" value="SBP_5_dom"/>
</dbReference>
<feature type="signal peptide" evidence="4">
    <location>
        <begin position="1"/>
        <end position="22"/>
    </location>
</feature>
<dbReference type="EMBL" id="JBITGY010000012">
    <property type="protein sequence ID" value="MFI6503745.1"/>
    <property type="molecule type" value="Genomic_DNA"/>
</dbReference>
<sequence>MSRSLTVVTLATAVLLTGCSGADTGPAPAAPASAGANSGTIRFGVGFTLDDWDTFNKPNNTFISAVFEQLVELAPDGVTLQPRLATEWKQTPEQVEFTLREGVTFHDGTPFDAEAVKANLERVRDSPSQYAPIMGPVAAIEVVDPAHLVLKLKRAAPTLLPELARSGGYMLSPKTIKDKTFQKQPAGTGAWKLNPGETVQDAKVVLDAYPGYWDKSATVAKRLEIHTVSDDNAAVNALSTGQLDVISVSPAIKAQADAQGFKTLWYPALRYHFLFFDRKDVFADARVRQAVCSSLDTKALIDGQFEGLGESYDQRFDQGTPGHDPAVKAWPRDIAKAKSLLAAAGKPGLSFTFPIYNELEPMAELIRSQLGEAGITVKIEKMSVPQFFSTFDVGKFPAAYNTSNSETPGVYDYYAYRFAKKGVGNPFQAAAPELDDLAAKGLAEKDPAAQEKVWQQMTKLIHDQAYDCGFFSRPIVFAWDPKKVDNIVPTRSEPSVFRYREAKVTG</sequence>
<feature type="chain" id="PRO_5047031788" evidence="4">
    <location>
        <begin position="23"/>
        <end position="506"/>
    </location>
</feature>
<evidence type="ECO:0000256" key="1">
    <source>
        <dbReference type="ARBA" id="ARBA00005695"/>
    </source>
</evidence>
<evidence type="ECO:0000256" key="3">
    <source>
        <dbReference type="ARBA" id="ARBA00022729"/>
    </source>
</evidence>
<evidence type="ECO:0000313" key="6">
    <source>
        <dbReference type="EMBL" id="MFI6503745.1"/>
    </source>
</evidence>
<reference evidence="6 7" key="1">
    <citation type="submission" date="2024-10" db="EMBL/GenBank/DDBJ databases">
        <title>The Natural Products Discovery Center: Release of the First 8490 Sequenced Strains for Exploring Actinobacteria Biosynthetic Diversity.</title>
        <authorList>
            <person name="Kalkreuter E."/>
            <person name="Kautsar S.A."/>
            <person name="Yang D."/>
            <person name="Bader C.D."/>
            <person name="Teijaro C.N."/>
            <person name="Fluegel L."/>
            <person name="Davis C.M."/>
            <person name="Simpson J.R."/>
            <person name="Lauterbach L."/>
            <person name="Steele A.D."/>
            <person name="Gui C."/>
            <person name="Meng S."/>
            <person name="Li G."/>
            <person name="Viehrig K."/>
            <person name="Ye F."/>
            <person name="Su P."/>
            <person name="Kiefer A.F."/>
            <person name="Nichols A."/>
            <person name="Cepeda A.J."/>
            <person name="Yan W."/>
            <person name="Fan B."/>
            <person name="Jiang Y."/>
            <person name="Adhikari A."/>
            <person name="Zheng C.-J."/>
            <person name="Schuster L."/>
            <person name="Cowan T.M."/>
            <person name="Smanski M.J."/>
            <person name="Chevrette M.G."/>
            <person name="De Carvalho L.P.S."/>
            <person name="Shen B."/>
        </authorList>
    </citation>
    <scope>NUCLEOTIDE SEQUENCE [LARGE SCALE GENOMIC DNA]</scope>
    <source>
        <strain evidence="6 7">NPDC050545</strain>
    </source>
</reference>
<keyword evidence="3 4" id="KW-0732">Signal</keyword>
<evidence type="ECO:0000259" key="5">
    <source>
        <dbReference type="Pfam" id="PF00496"/>
    </source>
</evidence>
<comment type="similarity">
    <text evidence="1">Belongs to the bacterial solute-binding protein 5 family.</text>
</comment>
<dbReference type="Gene3D" id="3.40.190.10">
    <property type="entry name" value="Periplasmic binding protein-like II"/>
    <property type="match status" value="1"/>
</dbReference>
<dbReference type="PROSITE" id="PS51257">
    <property type="entry name" value="PROKAR_LIPOPROTEIN"/>
    <property type="match status" value="1"/>
</dbReference>
<dbReference type="PANTHER" id="PTHR30290">
    <property type="entry name" value="PERIPLASMIC BINDING COMPONENT OF ABC TRANSPORTER"/>
    <property type="match status" value="1"/>
</dbReference>
<feature type="domain" description="Solute-binding protein family 5" evidence="5">
    <location>
        <begin position="80"/>
        <end position="421"/>
    </location>
</feature>
<name>A0ABW7Z6D6_9ACTN</name>
<gene>
    <name evidence="6" type="ORF">ACIBG2_40615</name>
</gene>
<keyword evidence="2" id="KW-0813">Transport</keyword>
<dbReference type="Gene3D" id="3.10.105.10">
    <property type="entry name" value="Dipeptide-binding Protein, Domain 3"/>
    <property type="match status" value="1"/>
</dbReference>
<comment type="caution">
    <text evidence="6">The sequence shown here is derived from an EMBL/GenBank/DDBJ whole genome shotgun (WGS) entry which is preliminary data.</text>
</comment>
<proteinExistence type="inferred from homology"/>
<organism evidence="6 7">
    <name type="scientific">Nonomuraea typhae</name>
    <dbReference type="NCBI Taxonomy" id="2603600"/>
    <lineage>
        <taxon>Bacteria</taxon>
        <taxon>Bacillati</taxon>
        <taxon>Actinomycetota</taxon>
        <taxon>Actinomycetes</taxon>
        <taxon>Streptosporangiales</taxon>
        <taxon>Streptosporangiaceae</taxon>
        <taxon>Nonomuraea</taxon>
    </lineage>
</organism>
<dbReference type="Proteomes" id="UP001612741">
    <property type="component" value="Unassembled WGS sequence"/>
</dbReference>
<dbReference type="CDD" id="cd00995">
    <property type="entry name" value="PBP2_NikA_DppA_OppA_like"/>
    <property type="match status" value="1"/>
</dbReference>
<evidence type="ECO:0000313" key="7">
    <source>
        <dbReference type="Proteomes" id="UP001612741"/>
    </source>
</evidence>
<dbReference type="RefSeq" id="WP_397089501.1">
    <property type="nucleotide sequence ID" value="NZ_JBITGY010000012.1"/>
</dbReference>
<evidence type="ECO:0000256" key="2">
    <source>
        <dbReference type="ARBA" id="ARBA00022448"/>
    </source>
</evidence>
<protein>
    <submittedName>
        <fullName evidence="6">ABC transporter substrate-binding protein</fullName>
    </submittedName>
</protein>
<dbReference type="Pfam" id="PF00496">
    <property type="entry name" value="SBP_bac_5"/>
    <property type="match status" value="1"/>
</dbReference>
<dbReference type="InterPro" id="IPR039424">
    <property type="entry name" value="SBP_5"/>
</dbReference>
<dbReference type="PANTHER" id="PTHR30290:SF9">
    <property type="entry name" value="OLIGOPEPTIDE-BINDING PROTEIN APPA"/>
    <property type="match status" value="1"/>
</dbReference>
<dbReference type="InterPro" id="IPR030678">
    <property type="entry name" value="Peptide/Ni-bd"/>
</dbReference>
<dbReference type="PIRSF" id="PIRSF002741">
    <property type="entry name" value="MppA"/>
    <property type="match status" value="1"/>
</dbReference>
<evidence type="ECO:0000256" key="4">
    <source>
        <dbReference type="SAM" id="SignalP"/>
    </source>
</evidence>
<dbReference type="SUPFAM" id="SSF53850">
    <property type="entry name" value="Periplasmic binding protein-like II"/>
    <property type="match status" value="1"/>
</dbReference>